<dbReference type="Pfam" id="PF25872">
    <property type="entry name" value="HTH_77"/>
    <property type="match status" value="1"/>
</dbReference>
<keyword evidence="5" id="KW-1185">Reference proteome</keyword>
<dbReference type="Proteomes" id="UP001285263">
    <property type="component" value="Unassembled WGS sequence"/>
</dbReference>
<reference evidence="4 5" key="1">
    <citation type="submission" date="2023-11" db="EMBL/GenBank/DDBJ databases">
        <title>Paucibacter sp. nov., isolated from fresh soil in Korea.</title>
        <authorList>
            <person name="Le N.T.T."/>
        </authorList>
    </citation>
    <scope>NUCLEOTIDE SEQUENCE [LARGE SCALE GENOMIC DNA]</scope>
    <source>
        <strain evidence="4 5">R3-3</strain>
    </source>
</reference>
<evidence type="ECO:0000313" key="5">
    <source>
        <dbReference type="Proteomes" id="UP001285263"/>
    </source>
</evidence>
<evidence type="ECO:0000256" key="2">
    <source>
        <dbReference type="PROSITE-ProRule" id="PRU01091"/>
    </source>
</evidence>
<dbReference type="PANTHER" id="PTHR47691">
    <property type="entry name" value="REGULATOR-RELATED"/>
    <property type="match status" value="1"/>
</dbReference>
<dbReference type="InterPro" id="IPR058852">
    <property type="entry name" value="HTH_77"/>
</dbReference>
<dbReference type="Gene3D" id="3.40.50.300">
    <property type="entry name" value="P-loop containing nucleotide triphosphate hydrolases"/>
    <property type="match status" value="1"/>
</dbReference>
<dbReference type="PROSITE" id="PS51755">
    <property type="entry name" value="OMPR_PHOB"/>
    <property type="match status" value="1"/>
</dbReference>
<dbReference type="CDD" id="cd00383">
    <property type="entry name" value="trans_reg_C"/>
    <property type="match status" value="1"/>
</dbReference>
<dbReference type="InterPro" id="IPR001867">
    <property type="entry name" value="OmpR/PhoB-type_DNA-bd"/>
</dbReference>
<dbReference type="InterPro" id="IPR027417">
    <property type="entry name" value="P-loop_NTPase"/>
</dbReference>
<protein>
    <submittedName>
        <fullName evidence="4">Winged helix-turn-helix domain-containing protein</fullName>
    </submittedName>
</protein>
<dbReference type="EMBL" id="JAXCLA010000004">
    <property type="protein sequence ID" value="MDY0745738.1"/>
    <property type="molecule type" value="Genomic_DNA"/>
</dbReference>
<dbReference type="SUPFAM" id="SSF46894">
    <property type="entry name" value="C-terminal effector domain of the bipartite response regulators"/>
    <property type="match status" value="1"/>
</dbReference>
<name>A0ABU5DHG8_9BURK</name>
<sequence>MSSTLLRFDAFELHDEPLSLFKDGAPCALGNKALRILRVLAEAAGCLVSHEDLLRKVWPAGDVGKGNLRVHVHALQKTLGLAADGRPRIINQPGQGYRFVQDVVSSDVPPPQAATAPAARGARRSQLPARVTRLVARGKTIDSMVDAFASARALVISGAGGTGKTSIAVALAERLAPDFRDGVCLVDVSGADDGRGLARAVAAALGLPSAGDNAEPQLLDALQPLQLLLLLDNCEHLALEVARLGDLLLATCAGVRLLVTSRCGVRVHGARGWRLAPLELPRSDVMAPTPAEALSSPAVQLFIERALDSLPPGQWQPQFLGEIVDVCRRLDGLPLAIELAATYARTLGFAALRDGPHDRILRLPLGPRTNARHTSLGALLDRGWGLLRSQATELLARLAVFEGLFDLEGVAALARPLDLALGDTVALLEELVDGSWIVAERQHAPWQYRMLRTTRLHALTRLRAHGTELRARRDHAIHLCSRLQACESNSALPEDATPSWAIQAVAIDDVRAALDWFTNQPGDSALVAELTIASAPLWSGAARLGQFAARVESALRRLADEGLAGGEQEMKLRMLKAALEFNVVATSPERTWALRRALFIARERGARGVEMTALWNMMRVENILGNYDAMTGYIDQIVALADTNDEFETALIFRLRALAESRCGRLRQSLMFGKEAIRYARAQASIHRARLGYNPHAATMANQALTLFVCGRIAESRDALDAALAGLSSMRNPASLCYVLADNAVPLAVWAGDLALARSRIERLAETAHEHGFPFYSDLAQAHALALQVRQDPSPAMLARARSAFARQHQFHKELLITIAPDLVDAVSVDRARRGRSGWSSAEILRAAALHPVAAGLPATPAIRRALLSEAASTAARQGAATWEILVRQASLPLDADAMPRGVGAAALELRVPKDARH</sequence>
<dbReference type="Pfam" id="PF00486">
    <property type="entry name" value="Trans_reg_C"/>
    <property type="match status" value="1"/>
</dbReference>
<comment type="caution">
    <text evidence="4">The sequence shown here is derived from an EMBL/GenBank/DDBJ whole genome shotgun (WGS) entry which is preliminary data.</text>
</comment>
<evidence type="ECO:0000256" key="1">
    <source>
        <dbReference type="ARBA" id="ARBA00023125"/>
    </source>
</evidence>
<feature type="domain" description="OmpR/PhoB-type" evidence="3">
    <location>
        <begin position="3"/>
        <end position="101"/>
    </location>
</feature>
<feature type="DNA-binding region" description="OmpR/PhoB-type" evidence="2">
    <location>
        <begin position="3"/>
        <end position="101"/>
    </location>
</feature>
<dbReference type="InterPro" id="IPR016032">
    <property type="entry name" value="Sig_transdc_resp-reg_C-effctor"/>
</dbReference>
<dbReference type="SMART" id="SM00862">
    <property type="entry name" value="Trans_reg_C"/>
    <property type="match status" value="1"/>
</dbReference>
<dbReference type="InterPro" id="IPR049945">
    <property type="entry name" value="AAA_22"/>
</dbReference>
<dbReference type="Pfam" id="PF13401">
    <property type="entry name" value="AAA_22"/>
    <property type="match status" value="1"/>
</dbReference>
<gene>
    <name evidence="4" type="ORF">SNE35_14555</name>
</gene>
<proteinExistence type="predicted"/>
<dbReference type="SUPFAM" id="SSF52540">
    <property type="entry name" value="P-loop containing nucleoside triphosphate hydrolases"/>
    <property type="match status" value="1"/>
</dbReference>
<dbReference type="RefSeq" id="WP_320423632.1">
    <property type="nucleotide sequence ID" value="NZ_JAXCLA010000004.1"/>
</dbReference>
<accession>A0ABU5DHG8</accession>
<organism evidence="4 5">
    <name type="scientific">Roseateles agri</name>
    <dbReference type="NCBI Taxonomy" id="3098619"/>
    <lineage>
        <taxon>Bacteria</taxon>
        <taxon>Pseudomonadati</taxon>
        <taxon>Pseudomonadota</taxon>
        <taxon>Betaproteobacteria</taxon>
        <taxon>Burkholderiales</taxon>
        <taxon>Sphaerotilaceae</taxon>
        <taxon>Roseateles</taxon>
    </lineage>
</organism>
<keyword evidence="1 2" id="KW-0238">DNA-binding</keyword>
<evidence type="ECO:0000259" key="3">
    <source>
        <dbReference type="PROSITE" id="PS51755"/>
    </source>
</evidence>
<dbReference type="Gene3D" id="1.10.10.10">
    <property type="entry name" value="Winged helix-like DNA-binding domain superfamily/Winged helix DNA-binding domain"/>
    <property type="match status" value="1"/>
</dbReference>
<dbReference type="InterPro" id="IPR036388">
    <property type="entry name" value="WH-like_DNA-bd_sf"/>
</dbReference>
<dbReference type="PANTHER" id="PTHR47691:SF3">
    <property type="entry name" value="HTH-TYPE TRANSCRIPTIONAL REGULATOR RV0890C-RELATED"/>
    <property type="match status" value="1"/>
</dbReference>
<evidence type="ECO:0000313" key="4">
    <source>
        <dbReference type="EMBL" id="MDY0745738.1"/>
    </source>
</evidence>